<proteinExistence type="predicted"/>
<dbReference type="AlphaFoldDB" id="A0A0K0GPQ5"/>
<name>A0A0K0GPQ5_XANOP</name>
<accession>A0A0K0GPQ5</accession>
<sequence>MAHGTSVSSLDRVAAKGIAIAAVQALSATRALCSSLCFAHPCGEIALHLQHTPDHNAGITLDVEK</sequence>
<evidence type="ECO:0000313" key="1">
    <source>
        <dbReference type="EMBL" id="ACD60941.1"/>
    </source>
</evidence>
<dbReference type="HOGENOM" id="CLU_2848794_0_0_6"/>
<dbReference type="EMBL" id="CP000967">
    <property type="protein sequence ID" value="ACD60941.1"/>
    <property type="molecule type" value="Genomic_DNA"/>
</dbReference>
<organism evidence="1 2">
    <name type="scientific">Xanthomonas oryzae pv. oryzae (strain PXO99A)</name>
    <dbReference type="NCBI Taxonomy" id="360094"/>
    <lineage>
        <taxon>Bacteria</taxon>
        <taxon>Pseudomonadati</taxon>
        <taxon>Pseudomonadota</taxon>
        <taxon>Gammaproteobacteria</taxon>
        <taxon>Lysobacterales</taxon>
        <taxon>Lysobacteraceae</taxon>
        <taxon>Xanthomonas</taxon>
    </lineage>
</organism>
<reference evidence="1 2" key="1">
    <citation type="journal article" date="2008" name="BMC Genomics">
        <title>Genome sequence and rapid evolution of the rice pathogen Xanthomonas oryzae pv. oryzae PXO99A.</title>
        <authorList>
            <person name="Salzberg S.L."/>
            <person name="Sommer D.D."/>
            <person name="Schatz M.C."/>
            <person name="Phillippy A.M."/>
            <person name="Rabinowicz P.D."/>
            <person name="Tsuge S."/>
            <person name="Furutani A."/>
            <person name="Ochiai H."/>
            <person name="Delcher A.L."/>
            <person name="Kelley D."/>
            <person name="Madupu R."/>
            <person name="Puiu D."/>
            <person name="Radune D."/>
            <person name="Shumway M."/>
            <person name="Trapnell C."/>
            <person name="Aparna G."/>
            <person name="Jha G."/>
            <person name="Pandey A."/>
            <person name="Patil P.B."/>
            <person name="Ishihara H."/>
            <person name="Meyer D.F."/>
            <person name="Szurek B."/>
            <person name="Verdier V."/>
            <person name="Koebnik R."/>
            <person name="Dow J.M."/>
            <person name="Ryan R.P."/>
            <person name="Hirata H."/>
            <person name="Tsuyumu S."/>
            <person name="Won Lee S."/>
            <person name="Seo Y.S."/>
            <person name="Sriariyanum M."/>
            <person name="Ronald P.C."/>
            <person name="Sonti R.V."/>
            <person name="Van Sluys M.A."/>
            <person name="Leach J.E."/>
            <person name="White F.F."/>
            <person name="Bogdanove A.J."/>
        </authorList>
    </citation>
    <scope>NUCLEOTIDE SEQUENCE [LARGE SCALE GENOMIC DNA]</scope>
    <source>
        <strain evidence="1 2">PXO99A</strain>
    </source>
</reference>
<dbReference type="Proteomes" id="UP000001740">
    <property type="component" value="Chromosome"/>
</dbReference>
<dbReference type="KEGG" id="xop:PXO_02724"/>
<evidence type="ECO:0000313" key="2">
    <source>
        <dbReference type="Proteomes" id="UP000001740"/>
    </source>
</evidence>
<protein>
    <submittedName>
        <fullName evidence="1">Uncharacterized protein</fullName>
    </submittedName>
</protein>
<gene>
    <name evidence="1" type="ordered locus">PXO_02724</name>
</gene>